<keyword evidence="4 7" id="KW-1133">Transmembrane helix</keyword>
<dbReference type="EMBL" id="JAKIKS010000004">
    <property type="protein sequence ID" value="MCL1123268.1"/>
    <property type="molecule type" value="Genomic_DNA"/>
</dbReference>
<proteinExistence type="inferred from homology"/>
<evidence type="ECO:0000256" key="2">
    <source>
        <dbReference type="ARBA" id="ARBA00022475"/>
    </source>
</evidence>
<keyword evidence="5 7" id="KW-0472">Membrane</keyword>
<keyword evidence="3 7" id="KW-0812">Transmembrane</keyword>
<evidence type="ECO:0000256" key="4">
    <source>
        <dbReference type="ARBA" id="ARBA00022989"/>
    </source>
</evidence>
<dbReference type="Proteomes" id="UP001203423">
    <property type="component" value="Unassembled WGS sequence"/>
</dbReference>
<evidence type="ECO:0000259" key="8">
    <source>
        <dbReference type="Pfam" id="PF02687"/>
    </source>
</evidence>
<dbReference type="PANTHER" id="PTHR30572">
    <property type="entry name" value="MEMBRANE COMPONENT OF TRANSPORTER-RELATED"/>
    <property type="match status" value="1"/>
</dbReference>
<sequence length="405" mass="44432">MLHVKPILSSLMRNKTGPLLLLVQIMLSVAIVANASFIIIERLSLMQRDSGVEETQVFTFNLYAFDTDTDIDLDKQRQRDLAAIRRLPEVIDASTINMSPLGGGGSSSTFTVGESQETSQYAPEAPIFYSDEHLVNTLGVKLIEGRNFYADEVITSGGEAPTLVLVTQVFAQKTWGDESPLGQIIYMGEWGDYPVKVIGVIETLQGAWVDREMNDNSLIFNVPMNGAFHKYVVRSDLDNIASLKEIIPALLHQDEPNRVIKGFKTIAEYRQSAYRAHELMATVLGMMVILLLLITSLGLAGLVMFNVGRRTKQIGTRRALGATKGDIVRFFLVENYIICIIGGSLGAILALQLGEQLMQLYSLPILAPIYPLLTFLGLIVLTTIAVIVPAQKAAMISPATATRSV</sequence>
<feature type="domain" description="MacB-like periplasmic core" evidence="9">
    <location>
        <begin position="76"/>
        <end position="206"/>
    </location>
</feature>
<comment type="similarity">
    <text evidence="6">Belongs to the ABC-4 integral membrane protein family.</text>
</comment>
<dbReference type="InterPro" id="IPR050250">
    <property type="entry name" value="Macrolide_Exporter_MacB"/>
</dbReference>
<dbReference type="InterPro" id="IPR025857">
    <property type="entry name" value="MacB_PCD"/>
</dbReference>
<feature type="transmembrane region" description="Helical" evidence="7">
    <location>
        <begin position="365"/>
        <end position="388"/>
    </location>
</feature>
<evidence type="ECO:0000256" key="1">
    <source>
        <dbReference type="ARBA" id="ARBA00004651"/>
    </source>
</evidence>
<gene>
    <name evidence="10" type="ORF">L2764_01920</name>
</gene>
<protein>
    <submittedName>
        <fullName evidence="10">FtsX-like permease family protein</fullName>
    </submittedName>
</protein>
<dbReference type="Pfam" id="PF12704">
    <property type="entry name" value="MacB_PCD"/>
    <property type="match status" value="1"/>
</dbReference>
<evidence type="ECO:0000256" key="6">
    <source>
        <dbReference type="ARBA" id="ARBA00038076"/>
    </source>
</evidence>
<reference evidence="10 11" key="1">
    <citation type="submission" date="2022-01" db="EMBL/GenBank/DDBJ databases">
        <title>Whole genome-based taxonomy of the Shewanellaceae.</title>
        <authorList>
            <person name="Martin-Rodriguez A.J."/>
        </authorList>
    </citation>
    <scope>NUCLEOTIDE SEQUENCE [LARGE SCALE GENOMIC DNA]</scope>
    <source>
        <strain evidence="10 11">DSM 17177</strain>
    </source>
</reference>
<evidence type="ECO:0000259" key="9">
    <source>
        <dbReference type="Pfam" id="PF12704"/>
    </source>
</evidence>
<evidence type="ECO:0000256" key="5">
    <source>
        <dbReference type="ARBA" id="ARBA00023136"/>
    </source>
</evidence>
<accession>A0ABT0L6G0</accession>
<keyword evidence="11" id="KW-1185">Reference proteome</keyword>
<evidence type="ECO:0000256" key="7">
    <source>
        <dbReference type="SAM" id="Phobius"/>
    </source>
</evidence>
<feature type="transmembrane region" description="Helical" evidence="7">
    <location>
        <begin position="279"/>
        <end position="307"/>
    </location>
</feature>
<evidence type="ECO:0000313" key="10">
    <source>
        <dbReference type="EMBL" id="MCL1123268.1"/>
    </source>
</evidence>
<organism evidence="10 11">
    <name type="scientific">Shewanella surugensis</name>
    <dbReference type="NCBI Taxonomy" id="212020"/>
    <lineage>
        <taxon>Bacteria</taxon>
        <taxon>Pseudomonadati</taxon>
        <taxon>Pseudomonadota</taxon>
        <taxon>Gammaproteobacteria</taxon>
        <taxon>Alteromonadales</taxon>
        <taxon>Shewanellaceae</taxon>
        <taxon>Shewanella</taxon>
    </lineage>
</organism>
<feature type="transmembrane region" description="Helical" evidence="7">
    <location>
        <begin position="327"/>
        <end position="353"/>
    </location>
</feature>
<evidence type="ECO:0000256" key="3">
    <source>
        <dbReference type="ARBA" id="ARBA00022692"/>
    </source>
</evidence>
<dbReference type="InterPro" id="IPR003838">
    <property type="entry name" value="ABC3_permease_C"/>
</dbReference>
<evidence type="ECO:0000313" key="11">
    <source>
        <dbReference type="Proteomes" id="UP001203423"/>
    </source>
</evidence>
<keyword evidence="2" id="KW-1003">Cell membrane</keyword>
<comment type="subcellular location">
    <subcellularLocation>
        <location evidence="1">Cell membrane</location>
        <topology evidence="1">Multi-pass membrane protein</topology>
    </subcellularLocation>
</comment>
<name>A0ABT0L6G0_9GAMM</name>
<dbReference type="PANTHER" id="PTHR30572:SF4">
    <property type="entry name" value="ABC TRANSPORTER PERMEASE YTRF"/>
    <property type="match status" value="1"/>
</dbReference>
<dbReference type="Pfam" id="PF02687">
    <property type="entry name" value="FtsX"/>
    <property type="match status" value="1"/>
</dbReference>
<dbReference type="RefSeq" id="WP_248938640.1">
    <property type="nucleotide sequence ID" value="NZ_JAKIKS010000004.1"/>
</dbReference>
<comment type="caution">
    <text evidence="10">The sequence shown here is derived from an EMBL/GenBank/DDBJ whole genome shotgun (WGS) entry which is preliminary data.</text>
</comment>
<feature type="domain" description="ABC3 transporter permease C-terminal" evidence="8">
    <location>
        <begin position="286"/>
        <end position="397"/>
    </location>
</feature>